<dbReference type="PANTHER" id="PTHR22935:SF97">
    <property type="entry name" value="BETA-LACTAMASE-RELATED DOMAIN-CONTAINING PROTEIN"/>
    <property type="match status" value="1"/>
</dbReference>
<dbReference type="Proteomes" id="UP000756346">
    <property type="component" value="Unassembled WGS sequence"/>
</dbReference>
<feature type="region of interest" description="Disordered" evidence="1">
    <location>
        <begin position="587"/>
        <end position="608"/>
    </location>
</feature>
<dbReference type="EMBL" id="JAGTJQ010000009">
    <property type="protein sequence ID" value="KAH7024479.1"/>
    <property type="molecule type" value="Genomic_DNA"/>
</dbReference>
<evidence type="ECO:0000313" key="4">
    <source>
        <dbReference type="EMBL" id="KAH7024479.1"/>
    </source>
</evidence>
<dbReference type="OrthoDB" id="10250282at2759"/>
<organism evidence="4 5">
    <name type="scientific">Microdochium trichocladiopsis</name>
    <dbReference type="NCBI Taxonomy" id="1682393"/>
    <lineage>
        <taxon>Eukaryota</taxon>
        <taxon>Fungi</taxon>
        <taxon>Dikarya</taxon>
        <taxon>Ascomycota</taxon>
        <taxon>Pezizomycotina</taxon>
        <taxon>Sordariomycetes</taxon>
        <taxon>Xylariomycetidae</taxon>
        <taxon>Xylariales</taxon>
        <taxon>Microdochiaceae</taxon>
        <taxon>Microdochium</taxon>
    </lineage>
</organism>
<dbReference type="PANTHER" id="PTHR22935">
    <property type="entry name" value="PENICILLIN-BINDING PROTEIN"/>
    <property type="match status" value="1"/>
</dbReference>
<evidence type="ECO:0000256" key="1">
    <source>
        <dbReference type="SAM" id="MobiDB-lite"/>
    </source>
</evidence>
<feature type="domain" description="Beta-lactamase-like ARB-00930-like C-terminal" evidence="3">
    <location>
        <begin position="498"/>
        <end position="670"/>
    </location>
</feature>
<evidence type="ECO:0000259" key="2">
    <source>
        <dbReference type="Pfam" id="PF00144"/>
    </source>
</evidence>
<dbReference type="Pfam" id="PF26335">
    <property type="entry name" value="ARB_00930_C"/>
    <property type="match status" value="1"/>
</dbReference>
<keyword evidence="5" id="KW-1185">Reference proteome</keyword>
<dbReference type="InterPro" id="IPR051478">
    <property type="entry name" value="Beta-lactamase-like_AB/R"/>
</dbReference>
<feature type="domain" description="Beta-lactamase-related" evidence="2">
    <location>
        <begin position="147"/>
        <end position="475"/>
    </location>
</feature>
<feature type="compositionally biased region" description="Basic and acidic residues" evidence="1">
    <location>
        <begin position="686"/>
        <end position="695"/>
    </location>
</feature>
<dbReference type="GeneID" id="70190682"/>
<evidence type="ECO:0000259" key="3">
    <source>
        <dbReference type="Pfam" id="PF26335"/>
    </source>
</evidence>
<protein>
    <submittedName>
        <fullName evidence="4">Beta-lactamase/transpeptidase-like protein</fullName>
    </submittedName>
</protein>
<dbReference type="AlphaFoldDB" id="A0A9P8XWF3"/>
<dbReference type="Gene3D" id="3.40.710.10">
    <property type="entry name" value="DD-peptidase/beta-lactamase superfamily"/>
    <property type="match status" value="1"/>
</dbReference>
<dbReference type="InterPro" id="IPR058664">
    <property type="entry name" value="ARB_00930-like_C"/>
</dbReference>
<proteinExistence type="predicted"/>
<dbReference type="InterPro" id="IPR001466">
    <property type="entry name" value="Beta-lactam-related"/>
</dbReference>
<feature type="region of interest" description="Disordered" evidence="1">
    <location>
        <begin position="671"/>
        <end position="695"/>
    </location>
</feature>
<name>A0A9P8XWF3_9PEZI</name>
<dbReference type="Pfam" id="PF00144">
    <property type="entry name" value="Beta-lactamase"/>
    <property type="match status" value="1"/>
</dbReference>
<accession>A0A9P8XWF3</accession>
<evidence type="ECO:0000313" key="5">
    <source>
        <dbReference type="Proteomes" id="UP000756346"/>
    </source>
</evidence>
<dbReference type="InterPro" id="IPR012338">
    <property type="entry name" value="Beta-lactam/transpept-like"/>
</dbReference>
<gene>
    <name evidence="4" type="ORF">B0I36DRAFT_387042</name>
</gene>
<sequence length="695" mass="74363">MAGFLMAMELSSAISARPWSASSSSSSTTTNCGLAGPQFPRPANLHALASIKTTAARFAELLSFAIREGGSDWGVIDSVDTSFSIGVFTTASAPADSEEDDGEKGVQGSVAGVDFLFEHHHLGKNHGSLLTSHEEVPGAALGGKKLKKKALDRETLYRIGSVTKLLTVYTVLARLGPRYWTEPVTRYIPELAAAAAANDELGGGESAARRVKWSEITLGALASHMAGIARDNGFFDSSHVPSLEQLGLPVLKDSMECGSTTTEACTWKEALHLILGQFPVSSTFHGPIYCNEGFQILGRAVEAITGESFNKTFHDAVVAPLGLRRIFWVPPKHDGNAMNVSVEDPFVGYNFNYDLGSYNPTGGTAMSLGDLSAIGKSILNSTLLPESTTREWLKPDTLTSSQFSAVGKPWEITRMEVPIDMHAAADANAATRLVDLYTKNGGIGAYQSYLILSPEHNLGITILTASNLTRASDRYALTTATLREMAKSVWVSAAESAARQAAGSNFGGVFSAGADDDDDDTAAVGRVELALVPGRQGLAVKAFSYNGTDMVALLGRIAGIAGADLHYMGLTGGGEVSFRAVWSRQATTKERRQEKEEASENPDESDHVLEDFFAGVPRPVLGRDCDSTWGGVDVLNYGNFGLDHFIFTTDGGGRATKLTLPALRITLKRHEDEEHDRGKTRPFVVPHEDGIQRTL</sequence>
<reference evidence="4" key="1">
    <citation type="journal article" date="2021" name="Nat. Commun.">
        <title>Genetic determinants of endophytism in the Arabidopsis root mycobiome.</title>
        <authorList>
            <person name="Mesny F."/>
            <person name="Miyauchi S."/>
            <person name="Thiergart T."/>
            <person name="Pickel B."/>
            <person name="Atanasova L."/>
            <person name="Karlsson M."/>
            <person name="Huettel B."/>
            <person name="Barry K.W."/>
            <person name="Haridas S."/>
            <person name="Chen C."/>
            <person name="Bauer D."/>
            <person name="Andreopoulos W."/>
            <person name="Pangilinan J."/>
            <person name="LaButti K."/>
            <person name="Riley R."/>
            <person name="Lipzen A."/>
            <person name="Clum A."/>
            <person name="Drula E."/>
            <person name="Henrissat B."/>
            <person name="Kohler A."/>
            <person name="Grigoriev I.V."/>
            <person name="Martin F.M."/>
            <person name="Hacquard S."/>
        </authorList>
    </citation>
    <scope>NUCLEOTIDE SEQUENCE</scope>
    <source>
        <strain evidence="4">MPI-CAGE-CH-0230</strain>
    </source>
</reference>
<comment type="caution">
    <text evidence="4">The sequence shown here is derived from an EMBL/GenBank/DDBJ whole genome shotgun (WGS) entry which is preliminary data.</text>
</comment>
<dbReference type="SUPFAM" id="SSF56601">
    <property type="entry name" value="beta-lactamase/transpeptidase-like"/>
    <property type="match status" value="1"/>
</dbReference>
<dbReference type="RefSeq" id="XP_046008027.1">
    <property type="nucleotide sequence ID" value="XM_046161136.1"/>
</dbReference>